<gene>
    <name evidence="14" type="ORF">C823_03866</name>
</gene>
<dbReference type="EMBL" id="AQFT01000117">
    <property type="protein sequence ID" value="EMZ22821.1"/>
    <property type="molecule type" value="Genomic_DNA"/>
</dbReference>
<dbReference type="OrthoDB" id="9810952at2"/>
<dbReference type="Pfam" id="PF02386">
    <property type="entry name" value="TrkH"/>
    <property type="match status" value="1"/>
</dbReference>
<feature type="binding site" evidence="12">
    <location>
        <position position="218"/>
    </location>
    <ligand>
        <name>K(+)</name>
        <dbReference type="ChEBI" id="CHEBI:29103"/>
    </ligand>
</feature>
<feature type="binding site" evidence="12">
    <location>
        <position position="429"/>
    </location>
    <ligand>
        <name>K(+)</name>
        <dbReference type="ChEBI" id="CHEBI:29103"/>
    </ligand>
</feature>
<proteinExistence type="inferred from homology"/>
<feature type="binding site" evidence="12">
    <location>
        <position position="313"/>
    </location>
    <ligand>
        <name>K(+)</name>
        <dbReference type="ChEBI" id="CHEBI:29103"/>
    </ligand>
</feature>
<dbReference type="STRING" id="1235802.C823_03866"/>
<evidence type="ECO:0000256" key="10">
    <source>
        <dbReference type="ARBA" id="ARBA00023065"/>
    </source>
</evidence>
<dbReference type="GO" id="GO:0005886">
    <property type="term" value="C:plasma membrane"/>
    <property type="evidence" value="ECO:0007669"/>
    <property type="project" value="UniProtKB-SubCell"/>
</dbReference>
<keyword evidence="11 13" id="KW-0472">Membrane</keyword>
<keyword evidence="4" id="KW-1003">Cell membrane</keyword>
<dbReference type="GO" id="GO:0015379">
    <property type="term" value="F:potassium:chloride symporter activity"/>
    <property type="evidence" value="ECO:0007669"/>
    <property type="project" value="InterPro"/>
</dbReference>
<sequence length="495" mass="54116">MNFSVIQYILGTVLCCEGVFLLAPVAVAVFFAERAGIYYVSVAAVCFAVGLLLRLRHLKSKVFYSREGFLAVTFSWIVLSMAGAVPMHLTGEYVHYTDALFDTISGFTTTGASVLSSVEELSRATAFWRCFTHWSGGMGVLVFIMAVLPLSGSSNMHLMRAESPGPSVGKLVPKVRQTALILYKIYLVITILQVTLLMLAGLSLYEALTLSFSTVGTGGFALLNSSIATYNRAVQIIIIVFMILCALNFNTYYLLLIRRPKEALLQNSEVKWFLIIVFASAAVITVNIRDGFHSLADAFHTALFQVATLVSSTGFATADFNLWPELSKTILVLLMFMGACAGSTGGGFKVSRLMIVARAARNELLNMLHPRSVQQVHMNGRRVPDQVVKTALCYMTVYVFIVLGSVLLISIDNFDMTTNFTAVLATMNNIGPGLGEVGPSGNFGGFSVFSKIVLMADMLIGRLELFPVLALFAPGMWRLPSGRTRKEVRKMDEIN</sequence>
<dbReference type="GO" id="GO:0046872">
    <property type="term" value="F:metal ion binding"/>
    <property type="evidence" value="ECO:0007669"/>
    <property type="project" value="UniProtKB-KW"/>
</dbReference>
<evidence type="ECO:0000256" key="4">
    <source>
        <dbReference type="ARBA" id="ARBA00022475"/>
    </source>
</evidence>
<accession>N2A3M6</accession>
<keyword evidence="12" id="KW-0479">Metal-binding</keyword>
<dbReference type="PANTHER" id="PTHR32024:SF2">
    <property type="entry name" value="TRK SYSTEM POTASSIUM UPTAKE PROTEIN TRKG-RELATED"/>
    <property type="match status" value="1"/>
</dbReference>
<evidence type="ECO:0000313" key="14">
    <source>
        <dbReference type="EMBL" id="EMZ22821.1"/>
    </source>
</evidence>
<dbReference type="PIRSF" id="PIRSF006247">
    <property type="entry name" value="TrkH"/>
    <property type="match status" value="1"/>
</dbReference>
<evidence type="ECO:0000256" key="13">
    <source>
        <dbReference type="SAM" id="Phobius"/>
    </source>
</evidence>
<feature type="transmembrane region" description="Helical" evidence="13">
    <location>
        <begin position="459"/>
        <end position="479"/>
    </location>
</feature>
<evidence type="ECO:0000256" key="11">
    <source>
        <dbReference type="ARBA" id="ARBA00023136"/>
    </source>
</evidence>
<keyword evidence="9 13" id="KW-1133">Transmembrane helix</keyword>
<keyword evidence="8 12" id="KW-0630">Potassium</keyword>
<keyword evidence="15" id="KW-1185">Reference proteome</keyword>
<evidence type="ECO:0000256" key="7">
    <source>
        <dbReference type="ARBA" id="ARBA00022692"/>
    </source>
</evidence>
<keyword evidence="5" id="KW-0997">Cell inner membrane</keyword>
<feature type="transmembrane region" description="Helical" evidence="13">
    <location>
        <begin position="37"/>
        <end position="56"/>
    </location>
</feature>
<feature type="transmembrane region" description="Helical" evidence="13">
    <location>
        <begin position="180"/>
        <end position="201"/>
    </location>
</feature>
<dbReference type="PANTHER" id="PTHR32024">
    <property type="entry name" value="TRK SYSTEM POTASSIUM UPTAKE PROTEIN TRKG-RELATED"/>
    <property type="match status" value="1"/>
</dbReference>
<evidence type="ECO:0000256" key="1">
    <source>
        <dbReference type="ARBA" id="ARBA00004429"/>
    </source>
</evidence>
<dbReference type="Proteomes" id="UP000012589">
    <property type="component" value="Unassembled WGS sequence"/>
</dbReference>
<dbReference type="InterPro" id="IPR003445">
    <property type="entry name" value="Cat_transpt"/>
</dbReference>
<comment type="caution">
    <text evidence="14">The sequence shown here is derived from an EMBL/GenBank/DDBJ whole genome shotgun (WGS) entry which is preliminary data.</text>
</comment>
<feature type="binding site" evidence="12">
    <location>
        <position position="110"/>
    </location>
    <ligand>
        <name>K(+)</name>
        <dbReference type="ChEBI" id="CHEBI:29103"/>
    </ligand>
</feature>
<evidence type="ECO:0000256" key="9">
    <source>
        <dbReference type="ARBA" id="ARBA00022989"/>
    </source>
</evidence>
<protein>
    <recommendedName>
        <fullName evidence="16">TrkH family potassium uptake protein</fullName>
    </recommendedName>
</protein>
<dbReference type="PATRIC" id="fig|1235802.3.peg.4087"/>
<dbReference type="InterPro" id="IPR004772">
    <property type="entry name" value="TrkH"/>
</dbReference>
<keyword evidence="7 13" id="KW-0812">Transmembrane</keyword>
<comment type="subcellular location">
    <subcellularLocation>
        <location evidence="1">Cell inner membrane</location>
        <topology evidence="1">Multi-pass membrane protein</topology>
    </subcellularLocation>
</comment>
<evidence type="ECO:0000256" key="2">
    <source>
        <dbReference type="ARBA" id="ARBA00009137"/>
    </source>
</evidence>
<feature type="transmembrane region" description="Helical" evidence="13">
    <location>
        <begin position="7"/>
        <end position="31"/>
    </location>
</feature>
<feature type="transmembrane region" description="Helical" evidence="13">
    <location>
        <begin position="391"/>
        <end position="411"/>
    </location>
</feature>
<keyword evidence="3" id="KW-0813">Transport</keyword>
<feature type="transmembrane region" description="Helical" evidence="13">
    <location>
        <begin position="68"/>
        <end position="89"/>
    </location>
</feature>
<evidence type="ECO:0000313" key="15">
    <source>
        <dbReference type="Proteomes" id="UP000012589"/>
    </source>
</evidence>
<feature type="transmembrane region" description="Helical" evidence="13">
    <location>
        <begin position="131"/>
        <end position="150"/>
    </location>
</feature>
<feature type="transmembrane region" description="Helical" evidence="13">
    <location>
        <begin position="330"/>
        <end position="348"/>
    </location>
</feature>
<evidence type="ECO:0008006" key="16">
    <source>
        <dbReference type="Google" id="ProtNLM"/>
    </source>
</evidence>
<dbReference type="AlphaFoldDB" id="N2A3M6"/>
<organism evidence="14 15">
    <name type="scientific">Eubacterium plexicaudatum ASF492</name>
    <dbReference type="NCBI Taxonomy" id="1235802"/>
    <lineage>
        <taxon>Bacteria</taxon>
        <taxon>Bacillati</taxon>
        <taxon>Bacillota</taxon>
        <taxon>Clostridia</taxon>
        <taxon>Eubacteriales</taxon>
        <taxon>Eubacteriaceae</taxon>
        <taxon>Eubacterium</taxon>
    </lineage>
</organism>
<evidence type="ECO:0000256" key="8">
    <source>
        <dbReference type="ARBA" id="ARBA00022958"/>
    </source>
</evidence>
<dbReference type="HOGENOM" id="CLU_030708_0_2_9"/>
<evidence type="ECO:0000256" key="6">
    <source>
        <dbReference type="ARBA" id="ARBA00022538"/>
    </source>
</evidence>
<keyword evidence="10" id="KW-0406">Ion transport</keyword>
<evidence type="ECO:0000256" key="12">
    <source>
        <dbReference type="PIRSR" id="PIRSR006247-1"/>
    </source>
</evidence>
<reference evidence="14 15" key="1">
    <citation type="journal article" date="2014" name="Genome Announc.">
        <title>Draft genome sequences of the altered schaedler flora, a defined bacterial community from gnotobiotic mice.</title>
        <authorList>
            <person name="Wannemuehler M.J."/>
            <person name="Overstreet A.M."/>
            <person name="Ward D.V."/>
            <person name="Phillips G.J."/>
        </authorList>
    </citation>
    <scope>NUCLEOTIDE SEQUENCE [LARGE SCALE GENOMIC DNA]</scope>
    <source>
        <strain evidence="14 15">ASF492</strain>
    </source>
</reference>
<evidence type="ECO:0000256" key="5">
    <source>
        <dbReference type="ARBA" id="ARBA00022519"/>
    </source>
</evidence>
<name>N2A3M6_9FIRM</name>
<feature type="binding site" evidence="12">
    <location>
        <position position="109"/>
    </location>
    <ligand>
        <name>K(+)</name>
        <dbReference type="ChEBI" id="CHEBI:29103"/>
    </ligand>
</feature>
<dbReference type="eggNOG" id="COG0168">
    <property type="taxonomic scope" value="Bacteria"/>
</dbReference>
<feature type="transmembrane region" description="Helical" evidence="13">
    <location>
        <begin position="236"/>
        <end position="255"/>
    </location>
</feature>
<keyword evidence="6" id="KW-0633">Potassium transport</keyword>
<feature type="transmembrane region" description="Helical" evidence="13">
    <location>
        <begin position="270"/>
        <end position="288"/>
    </location>
</feature>
<evidence type="ECO:0000256" key="3">
    <source>
        <dbReference type="ARBA" id="ARBA00022448"/>
    </source>
</evidence>
<comment type="similarity">
    <text evidence="2">Belongs to the TrkH potassium transport family.</text>
</comment>